<organism evidence="5 6">
    <name type="scientific">Cohnella hongkongensis</name>
    <dbReference type="NCBI Taxonomy" id="178337"/>
    <lineage>
        <taxon>Bacteria</taxon>
        <taxon>Bacillati</taxon>
        <taxon>Bacillota</taxon>
        <taxon>Bacilli</taxon>
        <taxon>Bacillales</taxon>
        <taxon>Paenibacillaceae</taxon>
        <taxon>Cohnella</taxon>
    </lineage>
</organism>
<reference evidence="6" key="1">
    <citation type="journal article" date="2019" name="Int. J. Syst. Evol. Microbiol.">
        <title>The Global Catalogue of Microorganisms (GCM) 10K type strain sequencing project: providing services to taxonomists for standard genome sequencing and annotation.</title>
        <authorList>
            <consortium name="The Broad Institute Genomics Platform"/>
            <consortium name="The Broad Institute Genome Sequencing Center for Infectious Disease"/>
            <person name="Wu L."/>
            <person name="Ma J."/>
        </authorList>
    </citation>
    <scope>NUCLEOTIDE SEQUENCE [LARGE SCALE GENOMIC DNA]</scope>
    <source>
        <strain evidence="6">CCUG 49571</strain>
    </source>
</reference>
<dbReference type="Pfam" id="PF12833">
    <property type="entry name" value="HTH_18"/>
    <property type="match status" value="1"/>
</dbReference>
<dbReference type="Gene3D" id="3.40.50.1980">
    <property type="entry name" value="Nitrogenase molybdenum iron protein domain"/>
    <property type="match status" value="2"/>
</dbReference>
<dbReference type="SUPFAM" id="SSF46689">
    <property type="entry name" value="Homeodomain-like"/>
    <property type="match status" value="2"/>
</dbReference>
<dbReference type="InterPro" id="IPR050204">
    <property type="entry name" value="AraC_XylS_family_regulators"/>
</dbReference>
<dbReference type="SUPFAM" id="SSF53807">
    <property type="entry name" value="Helical backbone' metal receptor"/>
    <property type="match status" value="1"/>
</dbReference>
<dbReference type="InterPro" id="IPR018060">
    <property type="entry name" value="HTH_AraC"/>
</dbReference>
<gene>
    <name evidence="5" type="ORF">ACFO3S_16540</name>
</gene>
<dbReference type="RefSeq" id="WP_378098472.1">
    <property type="nucleotide sequence ID" value="NZ_JBHSEP010000012.1"/>
</dbReference>
<dbReference type="InterPro" id="IPR018062">
    <property type="entry name" value="HTH_AraC-typ_CS"/>
</dbReference>
<dbReference type="Proteomes" id="UP001596028">
    <property type="component" value="Unassembled WGS sequence"/>
</dbReference>
<dbReference type="PROSITE" id="PS01124">
    <property type="entry name" value="HTH_ARAC_FAMILY_2"/>
    <property type="match status" value="1"/>
</dbReference>
<keyword evidence="1" id="KW-0805">Transcription regulation</keyword>
<evidence type="ECO:0000256" key="3">
    <source>
        <dbReference type="ARBA" id="ARBA00023163"/>
    </source>
</evidence>
<dbReference type="PROSITE" id="PS00041">
    <property type="entry name" value="HTH_ARAC_FAMILY_1"/>
    <property type="match status" value="1"/>
</dbReference>
<accession>A0ABV9FIB5</accession>
<dbReference type="SMART" id="SM00342">
    <property type="entry name" value="HTH_ARAC"/>
    <property type="match status" value="1"/>
</dbReference>
<evidence type="ECO:0000313" key="6">
    <source>
        <dbReference type="Proteomes" id="UP001596028"/>
    </source>
</evidence>
<proteinExistence type="predicted"/>
<keyword evidence="2" id="KW-0238">DNA-binding</keyword>
<evidence type="ECO:0000256" key="2">
    <source>
        <dbReference type="ARBA" id="ARBA00023125"/>
    </source>
</evidence>
<dbReference type="InterPro" id="IPR009057">
    <property type="entry name" value="Homeodomain-like_sf"/>
</dbReference>
<name>A0ABV9FIB5_9BACL</name>
<dbReference type="PANTHER" id="PTHR46796">
    <property type="entry name" value="HTH-TYPE TRANSCRIPTIONAL ACTIVATOR RHAS-RELATED"/>
    <property type="match status" value="1"/>
</dbReference>
<sequence>MTEDRYVGGDVWFKLRLVARMKEIGRLPDRPDTCLLIAVNRDDMRLTVENRLLALTRGDIFISLPGRDVTYMQSVATEADETILLLFEMEGDDVARDAAMRRIAGDCGTKTLSNPLTAELMPLFEKAYQYWRMPDSWERLRSQAVFQKIVYLLPQQREAPVDNGLNEALERVRHQLERDYCKNLSIEHLAQQAGISSRHLRREFKGRFGVSPTEYVTELRMAQAKRLLAAKQPVSDIARQVGYQDESHFRRTFKAKTGIPPAVYVRNRKLRVAACSFPNIGQLLPLRVIPFAAPIDHEWTDVYRRRYREEVLYPLHHNNEANRRTLLAAKPDRILAIDAYGTDDFQQGLREIAPSLVIPWRTRSWSEHLLMTAAFLDKALEAEQWLASYEEKAEEVCERLTGKLLLMIDRQRLYRWRGVGRPFEPARHRAEADPCFEAVTSEELGGCPCDRIVLLLSEDRHSLHTWSLLRGTSAWRRHPAVRVGRVELVPIGPWFEYTAHNHGVILDRLEKLPI</sequence>
<keyword evidence="6" id="KW-1185">Reference proteome</keyword>
<evidence type="ECO:0000256" key="1">
    <source>
        <dbReference type="ARBA" id="ARBA00023015"/>
    </source>
</evidence>
<dbReference type="Gene3D" id="1.10.10.60">
    <property type="entry name" value="Homeodomain-like"/>
    <property type="match status" value="2"/>
</dbReference>
<protein>
    <submittedName>
        <fullName evidence="5">Helix-turn-helix domain-containing protein</fullName>
    </submittedName>
</protein>
<comment type="caution">
    <text evidence="5">The sequence shown here is derived from an EMBL/GenBank/DDBJ whole genome shotgun (WGS) entry which is preliminary data.</text>
</comment>
<feature type="domain" description="HTH araC/xylS-type" evidence="4">
    <location>
        <begin position="170"/>
        <end position="267"/>
    </location>
</feature>
<evidence type="ECO:0000259" key="4">
    <source>
        <dbReference type="PROSITE" id="PS01124"/>
    </source>
</evidence>
<evidence type="ECO:0000313" key="5">
    <source>
        <dbReference type="EMBL" id="MFC4599864.1"/>
    </source>
</evidence>
<keyword evidence="3" id="KW-0804">Transcription</keyword>
<dbReference type="EMBL" id="JBHSEP010000012">
    <property type="protein sequence ID" value="MFC4599864.1"/>
    <property type="molecule type" value="Genomic_DNA"/>
</dbReference>